<proteinExistence type="predicted"/>
<evidence type="ECO:0000313" key="3">
    <source>
        <dbReference type="Proteomes" id="UP000760668"/>
    </source>
</evidence>
<dbReference type="RefSeq" id="WP_295368514.1">
    <property type="nucleotide sequence ID" value="NZ_DYUC01000113.1"/>
</dbReference>
<name>A0A921MP99_9FIRM</name>
<organism evidence="2 3">
    <name type="scientific">Pseudoflavonifractor capillosus</name>
    <dbReference type="NCBI Taxonomy" id="106588"/>
    <lineage>
        <taxon>Bacteria</taxon>
        <taxon>Bacillati</taxon>
        <taxon>Bacillota</taxon>
        <taxon>Clostridia</taxon>
        <taxon>Eubacteriales</taxon>
        <taxon>Oscillospiraceae</taxon>
        <taxon>Pseudoflavonifractor</taxon>
    </lineage>
</organism>
<evidence type="ECO:0000256" key="1">
    <source>
        <dbReference type="SAM" id="Coils"/>
    </source>
</evidence>
<gene>
    <name evidence="2" type="ORF">K8V01_11600</name>
</gene>
<sequence>MARTLEELNRTLAELGERQERRRRLLAQRSALEDEVEERSARAEELAQILAKERRDVAELEGISLKGLWLRITGDREVRLSREEAEALAAQAKYEQALRDVEDAGARLAELERALDGAPDCSAEREAALEEKRALLRAAGGPAGERIAALEEEIARREGWKKELEEAAAAGQETLACLGAADGSLAEAEDLGTWDMVGGGTFVTMMKHDTLDKARDYVDQAQRALSRFHTELADVDLIAGAQVSIGDFATFADYFFDGFFADMAVQEQIEQSRDSVVRAGQEVERVLSRLEEMGREEAAGLARAREELARITEAG</sequence>
<dbReference type="Proteomes" id="UP000760668">
    <property type="component" value="Unassembled WGS sequence"/>
</dbReference>
<keyword evidence="1" id="KW-0175">Coiled coil</keyword>
<dbReference type="EMBL" id="DYUC01000113">
    <property type="protein sequence ID" value="HJG87641.1"/>
    <property type="molecule type" value="Genomic_DNA"/>
</dbReference>
<dbReference type="AlphaFoldDB" id="A0A921MP99"/>
<evidence type="ECO:0000313" key="2">
    <source>
        <dbReference type="EMBL" id="HJG87641.1"/>
    </source>
</evidence>
<reference evidence="2" key="1">
    <citation type="journal article" date="2021" name="PeerJ">
        <title>Extensive microbial diversity within the chicken gut microbiome revealed by metagenomics and culture.</title>
        <authorList>
            <person name="Gilroy R."/>
            <person name="Ravi A."/>
            <person name="Getino M."/>
            <person name="Pursley I."/>
            <person name="Horton D.L."/>
            <person name="Alikhan N.F."/>
            <person name="Baker D."/>
            <person name="Gharbi K."/>
            <person name="Hall N."/>
            <person name="Watson M."/>
            <person name="Adriaenssens E.M."/>
            <person name="Foster-Nyarko E."/>
            <person name="Jarju S."/>
            <person name="Secka A."/>
            <person name="Antonio M."/>
            <person name="Oren A."/>
            <person name="Chaudhuri R.R."/>
            <person name="La Ragione R."/>
            <person name="Hildebrand F."/>
            <person name="Pallen M.J."/>
        </authorList>
    </citation>
    <scope>NUCLEOTIDE SEQUENCE</scope>
    <source>
        <strain evidence="2">CHK179-5677</strain>
    </source>
</reference>
<feature type="coiled-coil region" evidence="1">
    <location>
        <begin position="5"/>
        <end position="114"/>
    </location>
</feature>
<protein>
    <submittedName>
        <fullName evidence="2">Uncharacterized protein</fullName>
    </submittedName>
</protein>
<reference evidence="2" key="2">
    <citation type="submission" date="2021-09" db="EMBL/GenBank/DDBJ databases">
        <authorList>
            <person name="Gilroy R."/>
        </authorList>
    </citation>
    <scope>NUCLEOTIDE SEQUENCE</scope>
    <source>
        <strain evidence="2">CHK179-5677</strain>
    </source>
</reference>
<comment type="caution">
    <text evidence="2">The sequence shown here is derived from an EMBL/GenBank/DDBJ whole genome shotgun (WGS) entry which is preliminary data.</text>
</comment>
<accession>A0A921MP99</accession>